<organism evidence="1 2">
    <name type="scientific">Roseibium alexandrii (strain DSM 17067 / NCIMB 14079 / DFL-11)</name>
    <name type="common">Labrenzia alexandrii</name>
    <dbReference type="NCBI Taxonomy" id="244592"/>
    <lineage>
        <taxon>Bacteria</taxon>
        <taxon>Pseudomonadati</taxon>
        <taxon>Pseudomonadota</taxon>
        <taxon>Alphaproteobacteria</taxon>
        <taxon>Hyphomicrobiales</taxon>
        <taxon>Stappiaceae</taxon>
        <taxon>Roseibium</taxon>
    </lineage>
</organism>
<dbReference type="SUPFAM" id="SSF52518">
    <property type="entry name" value="Thiamin diphosphate-binding fold (THDP-binding)"/>
    <property type="match status" value="1"/>
</dbReference>
<accession>A0A5E8UWM7</accession>
<dbReference type="RefSeq" id="WP_134852905.1">
    <property type="nucleotide sequence ID" value="NZ_CM011002.1"/>
</dbReference>
<evidence type="ECO:0000313" key="2">
    <source>
        <dbReference type="Proteomes" id="UP000004703"/>
    </source>
</evidence>
<protein>
    <submittedName>
        <fullName evidence="1">Thiamine pyrophosphate enzyme, N-terminal TPP binding domain protein</fullName>
    </submittedName>
</protein>
<dbReference type="Proteomes" id="UP000004703">
    <property type="component" value="Chromosome"/>
</dbReference>
<name>A0A5E8UWM7_ROSAD</name>
<dbReference type="InterPro" id="IPR029061">
    <property type="entry name" value="THDP-binding"/>
</dbReference>
<proteinExistence type="predicted"/>
<sequence length="48" mass="5308">METSNTDHLVDAIVANDVDTVFGIPGAHTYELSDALPRRSNKILFIHI</sequence>
<dbReference type="Gene3D" id="3.40.50.970">
    <property type="match status" value="1"/>
</dbReference>
<dbReference type="EMBL" id="ACCU02000003">
    <property type="protein sequence ID" value="RMX61838.1"/>
    <property type="molecule type" value="Genomic_DNA"/>
</dbReference>
<dbReference type="AlphaFoldDB" id="A0A5E8UWM7"/>
<gene>
    <name evidence="1" type="ORF">SADFL11_00035280</name>
</gene>
<evidence type="ECO:0000313" key="1">
    <source>
        <dbReference type="EMBL" id="RMX61838.1"/>
    </source>
</evidence>
<comment type="caution">
    <text evidence="1">The sequence shown here is derived from an EMBL/GenBank/DDBJ whole genome shotgun (WGS) entry which is preliminary data.</text>
</comment>
<reference evidence="1 2" key="1">
    <citation type="submission" date="2008-01" db="EMBL/GenBank/DDBJ databases">
        <authorList>
            <person name="Wagner-Dobler I."/>
            <person name="Ferriera S."/>
            <person name="Johnson J."/>
            <person name="Kravitz S."/>
            <person name="Beeson K."/>
            <person name="Sutton G."/>
            <person name="Rogers Y.-H."/>
            <person name="Friedman R."/>
            <person name="Frazier M."/>
            <person name="Venter J.C."/>
        </authorList>
    </citation>
    <scope>NUCLEOTIDE SEQUENCE [LARGE SCALE GENOMIC DNA]</scope>
    <source>
        <strain evidence="2">DSM 17067 / NCIMB 14079 / DFL-11</strain>
    </source>
</reference>
<reference evidence="1 2" key="2">
    <citation type="submission" date="2013-04" db="EMBL/GenBank/DDBJ databases">
        <authorList>
            <person name="Fiebig A."/>
            <person name="Pradella S."/>
            <person name="Wagner-Doebler I."/>
        </authorList>
    </citation>
    <scope>NUCLEOTIDE SEQUENCE [LARGE SCALE GENOMIC DNA]</scope>
    <source>
        <strain evidence="2">DSM 17067 / NCIMB 14079 / DFL-11</strain>
    </source>
</reference>